<protein>
    <submittedName>
        <fullName evidence="5">Luciferin sulfotransferase-like</fullName>
    </submittedName>
</protein>
<dbReference type="OMA" id="FMDEVYP"/>
<reference evidence="5" key="1">
    <citation type="submission" date="2025-08" db="UniProtKB">
        <authorList>
            <consortium name="RefSeq"/>
        </authorList>
    </citation>
    <scope>IDENTIFICATION</scope>
    <source>
        <tissue evidence="5">Whole organism</tissue>
    </source>
</reference>
<dbReference type="SUPFAM" id="SSF52540">
    <property type="entry name" value="P-loop containing nucleoside triphosphate hydrolases"/>
    <property type="match status" value="1"/>
</dbReference>
<dbReference type="RefSeq" id="XP_018008638.1">
    <property type="nucleotide sequence ID" value="XM_018153149.2"/>
</dbReference>
<gene>
    <name evidence="5" type="primary">LOC108666304</name>
</gene>
<feature type="domain" description="Sulfotransferase" evidence="3">
    <location>
        <begin position="1"/>
        <end position="145"/>
    </location>
</feature>
<organism evidence="4 5">
    <name type="scientific">Hyalella azteca</name>
    <name type="common">Amphipod</name>
    <dbReference type="NCBI Taxonomy" id="294128"/>
    <lineage>
        <taxon>Eukaryota</taxon>
        <taxon>Metazoa</taxon>
        <taxon>Ecdysozoa</taxon>
        <taxon>Arthropoda</taxon>
        <taxon>Crustacea</taxon>
        <taxon>Multicrustacea</taxon>
        <taxon>Malacostraca</taxon>
        <taxon>Eumalacostraca</taxon>
        <taxon>Peracarida</taxon>
        <taxon>Amphipoda</taxon>
        <taxon>Senticaudata</taxon>
        <taxon>Talitrida</taxon>
        <taxon>Talitroidea</taxon>
        <taxon>Hyalellidae</taxon>
        <taxon>Hyalella</taxon>
    </lineage>
</organism>
<proteinExistence type="inferred from homology"/>
<comment type="similarity">
    <text evidence="1">Belongs to the sulfotransferase 1 family.</text>
</comment>
<evidence type="ECO:0000256" key="2">
    <source>
        <dbReference type="ARBA" id="ARBA00022679"/>
    </source>
</evidence>
<keyword evidence="2" id="KW-0808">Transferase</keyword>
<dbReference type="GO" id="GO:0008146">
    <property type="term" value="F:sulfotransferase activity"/>
    <property type="evidence" value="ECO:0007669"/>
    <property type="project" value="InterPro"/>
</dbReference>
<sequence>MTVPKAGTTWTQEVVWTMRKNPNLDNPTSSLPLHVRSPYLEGDILAEGLSVEEKGGFAEVTKQQGKDPNKGVFLNIARVAERPRIFKTHLSFSFISDTALSKAKIVYTIRDPRDLCLSYHHHMRLFKNEGYTGSLDQYVDAFLEDSATRQEPVDFMDEVYP</sequence>
<accession>A0A8B7N5Q4</accession>
<evidence type="ECO:0000313" key="4">
    <source>
        <dbReference type="Proteomes" id="UP000694843"/>
    </source>
</evidence>
<dbReference type="OrthoDB" id="205623at2759"/>
<dbReference type="AlphaFoldDB" id="A0A8B7N5Q4"/>
<name>A0A8B7N5Q4_HYAAZ</name>
<dbReference type="Gene3D" id="3.40.50.300">
    <property type="entry name" value="P-loop containing nucleotide triphosphate hydrolases"/>
    <property type="match status" value="1"/>
</dbReference>
<evidence type="ECO:0000313" key="5">
    <source>
        <dbReference type="RefSeq" id="XP_018008638.1"/>
    </source>
</evidence>
<dbReference type="GeneID" id="108666304"/>
<dbReference type="Proteomes" id="UP000694843">
    <property type="component" value="Unplaced"/>
</dbReference>
<dbReference type="KEGG" id="hazt:108666304"/>
<dbReference type="InterPro" id="IPR027417">
    <property type="entry name" value="P-loop_NTPase"/>
</dbReference>
<dbReference type="Pfam" id="PF00685">
    <property type="entry name" value="Sulfotransfer_1"/>
    <property type="match status" value="1"/>
</dbReference>
<dbReference type="PANTHER" id="PTHR11783">
    <property type="entry name" value="SULFOTRANSFERASE SULT"/>
    <property type="match status" value="1"/>
</dbReference>
<dbReference type="InterPro" id="IPR000863">
    <property type="entry name" value="Sulfotransferase_dom"/>
</dbReference>
<keyword evidence="4" id="KW-1185">Reference proteome</keyword>
<evidence type="ECO:0000259" key="3">
    <source>
        <dbReference type="Pfam" id="PF00685"/>
    </source>
</evidence>
<evidence type="ECO:0000256" key="1">
    <source>
        <dbReference type="ARBA" id="ARBA00005771"/>
    </source>
</evidence>